<gene>
    <name evidence="1" type="ORF">ZYZZX_52</name>
</gene>
<keyword evidence="2" id="KW-1185">Reference proteome</keyword>
<dbReference type="EMBL" id="MW749004">
    <property type="protein sequence ID" value="QYA57280.1"/>
    <property type="molecule type" value="Genomic_DNA"/>
</dbReference>
<dbReference type="Proteomes" id="UP000827415">
    <property type="component" value="Segment"/>
</dbReference>
<reference evidence="1 2" key="1">
    <citation type="submission" date="2021-03" db="EMBL/GenBank/DDBJ databases">
        <authorList>
            <person name="Thompson D.W."/>
            <person name="Brown H.M.F."/>
            <person name="Thompson S.D."/>
            <person name="Grose J.H."/>
        </authorList>
    </citation>
    <scope>NUCLEOTIDE SEQUENCE [LARGE SCALE GENOMIC DNA]</scope>
</reference>
<name>A0AAE7W9V7_9CAUD</name>
<organism evidence="1 2">
    <name type="scientific">Hafnia phage vB_HpaM_Zyzzx</name>
    <dbReference type="NCBI Taxonomy" id="2836109"/>
    <lineage>
        <taxon>Viruses</taxon>
        <taxon>Duplodnaviria</taxon>
        <taxon>Heunggongvirae</taxon>
        <taxon>Uroviricota</taxon>
        <taxon>Caudoviricetes</taxon>
        <taxon>Andersonviridae</taxon>
        <taxon>Andersonviridae incertae sedis</taxon>
        <taxon>Daniellevirus</taxon>
        <taxon>Daniellevirus Zyzzx</taxon>
    </lineage>
</organism>
<protein>
    <submittedName>
        <fullName evidence="1">Uncharacterized protein</fullName>
    </submittedName>
</protein>
<accession>A0AAE7W9V7</accession>
<evidence type="ECO:0000313" key="2">
    <source>
        <dbReference type="Proteomes" id="UP000827415"/>
    </source>
</evidence>
<evidence type="ECO:0000313" key="1">
    <source>
        <dbReference type="EMBL" id="QYA57280.1"/>
    </source>
</evidence>
<proteinExistence type="predicted"/>
<sequence>MKRKSIYKIAINLWKRRFESVCDSKVSPFWRKRDLKGFVRQMGIHTADWMIYEVAQEIAYREAGCKGWSVEFSNFFAENEELFKEFAIEVIYRQTQEELIDALQESMEAEIDAMYS</sequence>